<evidence type="ECO:0000256" key="2">
    <source>
        <dbReference type="ARBA" id="ARBA00004496"/>
    </source>
</evidence>
<keyword evidence="9" id="KW-0007">Acetylation</keyword>
<feature type="region of interest" description="Disordered" evidence="11">
    <location>
        <begin position="52"/>
        <end position="71"/>
    </location>
</feature>
<dbReference type="InterPro" id="IPR021625">
    <property type="entry name" value="PI31_Prot_N"/>
</dbReference>
<keyword evidence="7" id="KW-0256">Endoplasmic reticulum</keyword>
<evidence type="ECO:0000256" key="9">
    <source>
        <dbReference type="ARBA" id="ARBA00022990"/>
    </source>
</evidence>
<dbReference type="GO" id="GO:0005783">
    <property type="term" value="C:endoplasmic reticulum"/>
    <property type="evidence" value="ECO:0007669"/>
    <property type="project" value="UniProtKB-SubCell"/>
</dbReference>
<gene>
    <name evidence="14" type="primary">psmF1</name>
    <name evidence="14" type="ORF">DFA_05480</name>
</gene>
<evidence type="ECO:0000313" key="14">
    <source>
        <dbReference type="EMBL" id="EGG23348.1"/>
    </source>
</evidence>
<feature type="compositionally biased region" description="Polar residues" evidence="11">
    <location>
        <begin position="305"/>
        <end position="316"/>
    </location>
</feature>
<comment type="similarity">
    <text evidence="3">Belongs to the proteasome inhibitor PI31 family.</text>
</comment>
<evidence type="ECO:0000259" key="12">
    <source>
        <dbReference type="Pfam" id="PF08577"/>
    </source>
</evidence>
<feature type="region of interest" description="Disordered" evidence="11">
    <location>
        <begin position="172"/>
        <end position="209"/>
    </location>
</feature>
<comment type="subcellular location">
    <subcellularLocation>
        <location evidence="2">Cytoplasm</location>
    </subcellularLocation>
    <subcellularLocation>
        <location evidence="1">Endoplasmic reticulum</location>
    </subcellularLocation>
</comment>
<dbReference type="Proteomes" id="UP000007797">
    <property type="component" value="Unassembled WGS sequence"/>
</dbReference>
<evidence type="ECO:0000259" key="13">
    <source>
        <dbReference type="Pfam" id="PF11566"/>
    </source>
</evidence>
<keyword evidence="5" id="KW-0963">Cytoplasm</keyword>
<proteinExistence type="inferred from homology"/>
<dbReference type="InterPro" id="IPR013886">
    <property type="entry name" value="PI31_Prot_C"/>
</dbReference>
<feature type="domain" description="PI31 proteasome regulator N-terminal" evidence="13">
    <location>
        <begin position="22"/>
        <end position="166"/>
    </location>
</feature>
<evidence type="ECO:0000256" key="11">
    <source>
        <dbReference type="SAM" id="MobiDB-lite"/>
    </source>
</evidence>
<evidence type="ECO:0000256" key="3">
    <source>
        <dbReference type="ARBA" id="ARBA00006405"/>
    </source>
</evidence>
<dbReference type="Pfam" id="PF11566">
    <property type="entry name" value="PI31_Prot_N"/>
    <property type="match status" value="1"/>
</dbReference>
<dbReference type="GO" id="GO:0004866">
    <property type="term" value="F:endopeptidase inhibitor activity"/>
    <property type="evidence" value="ECO:0007669"/>
    <property type="project" value="InterPro"/>
</dbReference>
<feature type="compositionally biased region" description="Basic and acidic residues" evidence="11">
    <location>
        <begin position="173"/>
        <end position="197"/>
    </location>
</feature>
<dbReference type="OrthoDB" id="68090at2759"/>
<evidence type="ECO:0000256" key="1">
    <source>
        <dbReference type="ARBA" id="ARBA00004240"/>
    </source>
</evidence>
<dbReference type="Gene3D" id="3.40.1000.30">
    <property type="match status" value="1"/>
</dbReference>
<dbReference type="InterPro" id="IPR045128">
    <property type="entry name" value="PI31-like"/>
</dbReference>
<dbReference type="GeneID" id="14875455"/>
<accession>F4PLC6</accession>
<dbReference type="EMBL" id="GL883008">
    <property type="protein sequence ID" value="EGG23348.1"/>
    <property type="molecule type" value="Genomic_DNA"/>
</dbReference>
<dbReference type="RefSeq" id="XP_004361199.1">
    <property type="nucleotide sequence ID" value="XM_004361142.1"/>
</dbReference>
<evidence type="ECO:0000256" key="7">
    <source>
        <dbReference type="ARBA" id="ARBA00022824"/>
    </source>
</evidence>
<sequence>MEFKENILKILNQQPSNQDVKSIRDEFDLTVYTLHLLTCMLGYKCIGITEKSKSNSSNNNNNNEEDTMKLPNGWNSSNDSYCLFYQSNSDPSVTFIIKSLRMGDTLILNGMPEVQKNRIVSLDIDLNQLVAHKDFKLLSDFKNAFKNLDQLLTIYQTSIIRNVVPQKISPLQESEHTIEKDKKTFKHEDNSEPKKQFNPDPLMVGGGGRGGGYGYGGGHGFGSGDSDLYADFMPHIPNTVGPAGFNPGLRGGSNIDRNHPGFGRVHFPNGSDDYHNSGLPSSEFIPRGAVPPGARFDPFGPPTGQPNNRKPSQNNRYGDEFAPPKFDNDFYS</sequence>
<protein>
    <submittedName>
        <fullName evidence="14">Proteasome inhibitor PI31 subunit</fullName>
    </submittedName>
</protein>
<evidence type="ECO:0000256" key="4">
    <source>
        <dbReference type="ARBA" id="ARBA00022481"/>
    </source>
</evidence>
<keyword evidence="15" id="KW-1185">Reference proteome</keyword>
<evidence type="ECO:0000256" key="5">
    <source>
        <dbReference type="ARBA" id="ARBA00022490"/>
    </source>
</evidence>
<dbReference type="GO" id="GO:0043161">
    <property type="term" value="P:proteasome-mediated ubiquitin-dependent protein catabolic process"/>
    <property type="evidence" value="ECO:0007669"/>
    <property type="project" value="InterPro"/>
</dbReference>
<comment type="function">
    <text evidence="10">Plays an important role in control of proteasome function. Inhibits the hydrolysis of protein and peptide substrates by the 20S proteasome. Also inhibits the activation of the proteasome by the proteasome regulatory proteins PA700 and PA28.</text>
</comment>
<evidence type="ECO:0000256" key="10">
    <source>
        <dbReference type="ARBA" id="ARBA00024805"/>
    </source>
</evidence>
<dbReference type="PANTHER" id="PTHR13266">
    <property type="entry name" value="PROTEASOME INHIBITOR"/>
    <property type="match status" value="1"/>
</dbReference>
<dbReference type="STRING" id="1054147.F4PLC6"/>
<keyword evidence="6" id="KW-0597">Phosphoprotein</keyword>
<dbReference type="KEGG" id="dfa:DFA_05480"/>
<keyword evidence="4" id="KW-0488">Methylation</keyword>
<keyword evidence="8" id="KW-0647">Proteasome</keyword>
<dbReference type="GO" id="GO:0000502">
    <property type="term" value="C:proteasome complex"/>
    <property type="evidence" value="ECO:0007669"/>
    <property type="project" value="UniProtKB-KW"/>
</dbReference>
<evidence type="ECO:0000256" key="8">
    <source>
        <dbReference type="ARBA" id="ARBA00022942"/>
    </source>
</evidence>
<evidence type="ECO:0000256" key="6">
    <source>
        <dbReference type="ARBA" id="ARBA00022553"/>
    </source>
</evidence>
<dbReference type="PANTHER" id="PTHR13266:SF1">
    <property type="entry name" value="PROTEASOME INHIBITOR PI31 SUBUNIT"/>
    <property type="match status" value="1"/>
</dbReference>
<organism evidence="14 15">
    <name type="scientific">Cavenderia fasciculata</name>
    <name type="common">Slime mold</name>
    <name type="synonym">Dictyostelium fasciculatum</name>
    <dbReference type="NCBI Taxonomy" id="261658"/>
    <lineage>
        <taxon>Eukaryota</taxon>
        <taxon>Amoebozoa</taxon>
        <taxon>Evosea</taxon>
        <taxon>Eumycetozoa</taxon>
        <taxon>Dictyostelia</taxon>
        <taxon>Acytosteliales</taxon>
        <taxon>Cavenderiaceae</taxon>
        <taxon>Cavenderia</taxon>
    </lineage>
</organism>
<dbReference type="OMA" id="PFGFPDI"/>
<name>F4PLC6_CACFS</name>
<feature type="domain" description="PI31 proteasome regulator C-terminal" evidence="12">
    <location>
        <begin position="224"/>
        <end position="301"/>
    </location>
</feature>
<dbReference type="AlphaFoldDB" id="F4PLC6"/>
<feature type="region of interest" description="Disordered" evidence="11">
    <location>
        <begin position="266"/>
        <end position="332"/>
    </location>
</feature>
<dbReference type="GO" id="GO:0070628">
    <property type="term" value="F:proteasome binding"/>
    <property type="evidence" value="ECO:0007669"/>
    <property type="project" value="InterPro"/>
</dbReference>
<dbReference type="Pfam" id="PF08577">
    <property type="entry name" value="PI31_Prot_C"/>
    <property type="match status" value="1"/>
</dbReference>
<evidence type="ECO:0000313" key="15">
    <source>
        <dbReference type="Proteomes" id="UP000007797"/>
    </source>
</evidence>
<reference evidence="15" key="1">
    <citation type="journal article" date="2011" name="Genome Res.">
        <title>Phylogeny-wide analysis of social amoeba genomes highlights ancient origins for complex intercellular communication.</title>
        <authorList>
            <person name="Heidel A.J."/>
            <person name="Lawal H.M."/>
            <person name="Felder M."/>
            <person name="Schilde C."/>
            <person name="Helps N.R."/>
            <person name="Tunggal B."/>
            <person name="Rivero F."/>
            <person name="John U."/>
            <person name="Schleicher M."/>
            <person name="Eichinger L."/>
            <person name="Platzer M."/>
            <person name="Noegel A.A."/>
            <person name="Schaap P."/>
            <person name="Gloeckner G."/>
        </authorList>
    </citation>
    <scope>NUCLEOTIDE SEQUENCE [LARGE SCALE GENOMIC DNA]</scope>
    <source>
        <strain evidence="15">SH3</strain>
    </source>
</reference>